<reference evidence="2" key="1">
    <citation type="submission" date="2023-10" db="EMBL/GenBank/DDBJ databases">
        <authorList>
            <person name="Chen Y."/>
            <person name="Shah S."/>
            <person name="Dougan E. K."/>
            <person name="Thang M."/>
            <person name="Chan C."/>
        </authorList>
    </citation>
    <scope>NUCLEOTIDE SEQUENCE [LARGE SCALE GENOMIC DNA]</scope>
</reference>
<sequence>MARLSYLQGASVRPRTKQLYLSSWRAFVEWSKYHRFPLALEGQVEDAIVYYFEFQYFERAHSGLGPRLAPAFFRQPGAGPPEKGALACGSPSTTRLEPEVPQHVEVADAVGSGVLPLRLARRRRMLDDGGGCAAVRRVLSEAQRGTGASTASAGPASSLRGQRHSSWTAILHPMELGSPSKVNKWDDSRPLDLADHNFMIPLMGGPLERRRRARGPDVRVHVPAVAHSVQTGRPGLGASGPRAADVARTATCRGEPGHRPRPTEPVGRAARTAGAELSQASRGATRRRGG</sequence>
<evidence type="ECO:0000313" key="3">
    <source>
        <dbReference type="Proteomes" id="UP001189429"/>
    </source>
</evidence>
<evidence type="ECO:0008006" key="4">
    <source>
        <dbReference type="Google" id="ProtNLM"/>
    </source>
</evidence>
<proteinExistence type="predicted"/>
<protein>
    <recommendedName>
        <fullName evidence="4">Integrase SAM-like N-terminal domain-containing protein</fullName>
    </recommendedName>
</protein>
<organism evidence="2 3">
    <name type="scientific">Prorocentrum cordatum</name>
    <dbReference type="NCBI Taxonomy" id="2364126"/>
    <lineage>
        <taxon>Eukaryota</taxon>
        <taxon>Sar</taxon>
        <taxon>Alveolata</taxon>
        <taxon>Dinophyceae</taxon>
        <taxon>Prorocentrales</taxon>
        <taxon>Prorocentraceae</taxon>
        <taxon>Prorocentrum</taxon>
    </lineage>
</organism>
<comment type="caution">
    <text evidence="2">The sequence shown here is derived from an EMBL/GenBank/DDBJ whole genome shotgun (WGS) entry which is preliminary data.</text>
</comment>
<dbReference type="Proteomes" id="UP001189429">
    <property type="component" value="Unassembled WGS sequence"/>
</dbReference>
<feature type="region of interest" description="Disordered" evidence="1">
    <location>
        <begin position="250"/>
        <end position="290"/>
    </location>
</feature>
<evidence type="ECO:0000256" key="1">
    <source>
        <dbReference type="SAM" id="MobiDB-lite"/>
    </source>
</evidence>
<keyword evidence="3" id="KW-1185">Reference proteome</keyword>
<gene>
    <name evidence="2" type="ORF">PCOR1329_LOCUS32641</name>
</gene>
<dbReference type="EMBL" id="CAUYUJ010013335">
    <property type="protein sequence ID" value="CAK0836013.1"/>
    <property type="molecule type" value="Genomic_DNA"/>
</dbReference>
<name>A0ABN9SU56_9DINO</name>
<evidence type="ECO:0000313" key="2">
    <source>
        <dbReference type="EMBL" id="CAK0836013.1"/>
    </source>
</evidence>
<accession>A0ABN9SU56</accession>